<organism evidence="2 3">
    <name type="scientific">Vanrija pseudolonga</name>
    <dbReference type="NCBI Taxonomy" id="143232"/>
    <lineage>
        <taxon>Eukaryota</taxon>
        <taxon>Fungi</taxon>
        <taxon>Dikarya</taxon>
        <taxon>Basidiomycota</taxon>
        <taxon>Agaricomycotina</taxon>
        <taxon>Tremellomycetes</taxon>
        <taxon>Trichosporonales</taxon>
        <taxon>Trichosporonaceae</taxon>
        <taxon>Vanrija</taxon>
    </lineage>
</organism>
<dbReference type="AlphaFoldDB" id="A0AAF0Y7M1"/>
<protein>
    <submittedName>
        <fullName evidence="2">Oxidoreductase OrdL</fullName>
    </submittedName>
</protein>
<dbReference type="Proteomes" id="UP000827549">
    <property type="component" value="Chromosome 2"/>
</dbReference>
<feature type="domain" description="FAD dependent oxidoreductase" evidence="1">
    <location>
        <begin position="51"/>
        <end position="449"/>
    </location>
</feature>
<dbReference type="GeneID" id="87806170"/>
<gene>
    <name evidence="2" type="primary">ordL_0</name>
    <name evidence="2" type="ORF">LOC62_02G002923</name>
</gene>
<dbReference type="PANTHER" id="PTHR13847">
    <property type="entry name" value="SARCOSINE DEHYDROGENASE-RELATED"/>
    <property type="match status" value="1"/>
</dbReference>
<reference evidence="2" key="1">
    <citation type="submission" date="2023-10" db="EMBL/GenBank/DDBJ databases">
        <authorList>
            <person name="Noh H."/>
        </authorList>
    </citation>
    <scope>NUCLEOTIDE SEQUENCE</scope>
    <source>
        <strain evidence="2">DUCC4014</strain>
    </source>
</reference>
<keyword evidence="3" id="KW-1185">Reference proteome</keyword>
<dbReference type="Gene3D" id="3.50.50.60">
    <property type="entry name" value="FAD/NAD(P)-binding domain"/>
    <property type="match status" value="1"/>
</dbReference>
<dbReference type="InterPro" id="IPR036188">
    <property type="entry name" value="FAD/NAD-bd_sf"/>
</dbReference>
<dbReference type="SUPFAM" id="SSF51905">
    <property type="entry name" value="FAD/NAD(P)-binding domain"/>
    <property type="match status" value="1"/>
</dbReference>
<dbReference type="GO" id="GO:0005737">
    <property type="term" value="C:cytoplasm"/>
    <property type="evidence" value="ECO:0007669"/>
    <property type="project" value="TreeGrafter"/>
</dbReference>
<proteinExistence type="predicted"/>
<dbReference type="EMBL" id="CP086715">
    <property type="protein sequence ID" value="WOO79401.1"/>
    <property type="molecule type" value="Genomic_DNA"/>
</dbReference>
<evidence type="ECO:0000313" key="3">
    <source>
        <dbReference type="Proteomes" id="UP000827549"/>
    </source>
</evidence>
<accession>A0AAF0Y7M1</accession>
<name>A0AAF0Y7M1_9TREE</name>
<dbReference type="PANTHER" id="PTHR13847:SF260">
    <property type="entry name" value="FAD DEPENDENT OXIDOREDUCTASE DOMAIN-CONTAINING PROTEIN"/>
    <property type="match status" value="1"/>
</dbReference>
<sequence>MTITESTARTIPPFPFPTAHTPTLSYWQASNRGPSSLWNHGRGDPLPSSADFVIVGAGVAGASLAYFLTREGGAGAGKSVVVLDAADVGSGASGRNGGHVAPYSWRGLDYLTRSFADSGAGLSEADALEVIFSEYDNLQLVKEIVKTEGLDVHLKEVTRVEVVRTEEGAARNKDLKEQFDAAHARSRHAGREVAWDLVDDAEAARKLSRVRDALAANKIPAASNHPHRLTTALLRLALESSHSSAAFFSWTPVLSLSQEAGQWTLDCGARGRISAPNVILCTNGYTRHLFPDDLAQGKGIAKFVTPYRGNAALITPPAAYSGAGALGNTLGLERGAYICPTDSGLVIGAHNSALTWDKPANWADIYGVENDGVVPDKFRAWLANHCRDVFTGWDEGPREGLAQVWTGIMGASADMLPLIGPVPDKPGLWTAVGFHGHGMSRILLCSRALERQLRTGEWDERLPRVFETTAARLEKVRHAADDRPWLG</sequence>
<dbReference type="RefSeq" id="XP_062625433.1">
    <property type="nucleotide sequence ID" value="XM_062769449.1"/>
</dbReference>
<evidence type="ECO:0000313" key="2">
    <source>
        <dbReference type="EMBL" id="WOO79401.1"/>
    </source>
</evidence>
<dbReference type="InterPro" id="IPR006076">
    <property type="entry name" value="FAD-dep_OxRdtase"/>
</dbReference>
<dbReference type="Gene3D" id="3.30.9.10">
    <property type="entry name" value="D-Amino Acid Oxidase, subunit A, domain 2"/>
    <property type="match status" value="1"/>
</dbReference>
<dbReference type="Pfam" id="PF01266">
    <property type="entry name" value="DAO"/>
    <property type="match status" value="1"/>
</dbReference>
<evidence type="ECO:0000259" key="1">
    <source>
        <dbReference type="Pfam" id="PF01266"/>
    </source>
</evidence>